<dbReference type="PROSITE" id="PS00092">
    <property type="entry name" value="N6_MTASE"/>
    <property type="match status" value="1"/>
</dbReference>
<evidence type="ECO:0000256" key="2">
    <source>
        <dbReference type="ARBA" id="ARBA00022679"/>
    </source>
</evidence>
<comment type="caution">
    <text evidence="8">The sequence shown here is derived from an EMBL/GenBank/DDBJ whole genome shotgun (WGS) entry which is preliminary data.</text>
</comment>
<dbReference type="InterPro" id="IPR040758">
    <property type="entry name" value="PrmC_N"/>
</dbReference>
<organism evidence="8 9">
    <name type="scientific">Parvularcula maris</name>
    <dbReference type="NCBI Taxonomy" id="2965077"/>
    <lineage>
        <taxon>Bacteria</taxon>
        <taxon>Pseudomonadati</taxon>
        <taxon>Pseudomonadota</taxon>
        <taxon>Alphaproteobacteria</taxon>
        <taxon>Parvularculales</taxon>
        <taxon>Parvularculaceae</taxon>
        <taxon>Parvularcula</taxon>
    </lineage>
</organism>
<dbReference type="EMBL" id="JANIBC010000003">
    <property type="protein sequence ID" value="MCQ8185126.1"/>
    <property type="molecule type" value="Genomic_DNA"/>
</dbReference>
<dbReference type="Gene3D" id="3.40.50.150">
    <property type="entry name" value="Vaccinia Virus protein VP39"/>
    <property type="match status" value="1"/>
</dbReference>
<dbReference type="CDD" id="cd02440">
    <property type="entry name" value="AdoMet_MTases"/>
    <property type="match status" value="1"/>
</dbReference>
<dbReference type="InterPro" id="IPR019874">
    <property type="entry name" value="RF_methyltr_PrmC"/>
</dbReference>
<accession>A0A9X2L8V9</accession>
<dbReference type="Pfam" id="PF05175">
    <property type="entry name" value="MTS"/>
    <property type="match status" value="1"/>
</dbReference>
<dbReference type="EC" id="2.1.1.297" evidence="5"/>
<dbReference type="HAMAP" id="MF_02126">
    <property type="entry name" value="RF_methyltr_PrmC"/>
    <property type="match status" value="1"/>
</dbReference>
<comment type="catalytic activity">
    <reaction evidence="4 5">
        <text>L-glutaminyl-[peptide chain release factor] + S-adenosyl-L-methionine = N(5)-methyl-L-glutaminyl-[peptide chain release factor] + S-adenosyl-L-homocysteine + H(+)</text>
        <dbReference type="Rhea" id="RHEA:42896"/>
        <dbReference type="Rhea" id="RHEA-COMP:10271"/>
        <dbReference type="Rhea" id="RHEA-COMP:10272"/>
        <dbReference type="ChEBI" id="CHEBI:15378"/>
        <dbReference type="ChEBI" id="CHEBI:30011"/>
        <dbReference type="ChEBI" id="CHEBI:57856"/>
        <dbReference type="ChEBI" id="CHEBI:59789"/>
        <dbReference type="ChEBI" id="CHEBI:61891"/>
        <dbReference type="EC" id="2.1.1.297"/>
    </reaction>
</comment>
<dbReference type="NCBIfam" id="TIGR00536">
    <property type="entry name" value="hemK_fam"/>
    <property type="match status" value="1"/>
</dbReference>
<dbReference type="GO" id="GO:0003676">
    <property type="term" value="F:nucleic acid binding"/>
    <property type="evidence" value="ECO:0007669"/>
    <property type="project" value="InterPro"/>
</dbReference>
<feature type="binding site" evidence="5">
    <location>
        <begin position="189"/>
        <end position="192"/>
    </location>
    <ligand>
        <name>substrate</name>
    </ligand>
</feature>
<dbReference type="InterPro" id="IPR007848">
    <property type="entry name" value="Small_mtfrase_dom"/>
</dbReference>
<sequence length="281" mass="30499">MIFRKETYAHALARGARRLKVSPTAQLDARVLLSEASGLDRAQLIAADREAVPEAVLTRYAELLRRRREGEPVAYITGRQEFYGRPFAVNPSVLIPRPESEMLVEAALAAHPQRVLDLGTGSGCLLLSALSELPRAEGVGTDVSREALSTAERNRTALRLDGRARFELLSFADTPLSMGTELFDVILANPPYIAEGDEQAAGAARFEPHSALFSGEDGLEAHREVAQVIARLLHPSGSAFIEIGYDQGESAEAIYKEALPGRSVLTKKDHAGYPRMVAVTP</sequence>
<keyword evidence="3 5" id="KW-0949">S-adenosyl-L-methionine</keyword>
<comment type="function">
    <text evidence="5">Methylates the class 1 translation termination release factors RF1/PrfA and RF2/PrfB on the glutamine residue of the universally conserved GGQ motif.</text>
</comment>
<dbReference type="RefSeq" id="WP_256618987.1">
    <property type="nucleotide sequence ID" value="NZ_JANIBC010000003.1"/>
</dbReference>
<evidence type="ECO:0000256" key="3">
    <source>
        <dbReference type="ARBA" id="ARBA00022691"/>
    </source>
</evidence>
<feature type="binding site" evidence="5">
    <location>
        <position position="189"/>
    </location>
    <ligand>
        <name>S-adenosyl-L-methionine</name>
        <dbReference type="ChEBI" id="CHEBI:59789"/>
    </ligand>
</feature>
<dbReference type="Pfam" id="PF17827">
    <property type="entry name" value="PrmC_N"/>
    <property type="match status" value="1"/>
</dbReference>
<dbReference type="InterPro" id="IPR029063">
    <property type="entry name" value="SAM-dependent_MTases_sf"/>
</dbReference>
<feature type="domain" description="Release factor glutamine methyltransferase N-terminal" evidence="7">
    <location>
        <begin position="11"/>
        <end position="78"/>
    </location>
</feature>
<reference evidence="8" key="1">
    <citation type="submission" date="2022-07" db="EMBL/GenBank/DDBJ databases">
        <title>Parvularcula maris sp. nov., an algicidal bacterium isolated from seawater.</title>
        <authorList>
            <person name="Li F."/>
        </authorList>
    </citation>
    <scope>NUCLEOTIDE SEQUENCE</scope>
    <source>
        <strain evidence="8">BGMRC 0090</strain>
    </source>
</reference>
<keyword evidence="1 5" id="KW-0489">Methyltransferase</keyword>
<dbReference type="AlphaFoldDB" id="A0A9X2L8V9"/>
<evidence type="ECO:0000256" key="1">
    <source>
        <dbReference type="ARBA" id="ARBA00022603"/>
    </source>
</evidence>
<dbReference type="InterPro" id="IPR002052">
    <property type="entry name" value="DNA_methylase_N6_adenine_CS"/>
</dbReference>
<feature type="binding site" evidence="5">
    <location>
        <begin position="119"/>
        <end position="123"/>
    </location>
    <ligand>
        <name>S-adenosyl-L-methionine</name>
        <dbReference type="ChEBI" id="CHEBI:59789"/>
    </ligand>
</feature>
<dbReference type="GO" id="GO:0102559">
    <property type="term" value="F:peptide chain release factor N(5)-glutamine methyltransferase activity"/>
    <property type="evidence" value="ECO:0007669"/>
    <property type="project" value="UniProtKB-EC"/>
</dbReference>
<dbReference type="InterPro" id="IPR050320">
    <property type="entry name" value="N5-glutamine_MTase"/>
</dbReference>
<dbReference type="SUPFAM" id="SSF53335">
    <property type="entry name" value="S-adenosyl-L-methionine-dependent methyltransferases"/>
    <property type="match status" value="1"/>
</dbReference>
<evidence type="ECO:0000256" key="5">
    <source>
        <dbReference type="HAMAP-Rule" id="MF_02126"/>
    </source>
</evidence>
<dbReference type="PANTHER" id="PTHR18895">
    <property type="entry name" value="HEMK METHYLTRANSFERASE"/>
    <property type="match status" value="1"/>
</dbReference>
<comment type="similarity">
    <text evidence="5">Belongs to the protein N5-glutamine methyltransferase family. PrmC subfamily.</text>
</comment>
<dbReference type="InterPro" id="IPR004556">
    <property type="entry name" value="HemK-like"/>
</dbReference>
<evidence type="ECO:0000259" key="6">
    <source>
        <dbReference type="Pfam" id="PF05175"/>
    </source>
</evidence>
<evidence type="ECO:0000313" key="9">
    <source>
        <dbReference type="Proteomes" id="UP001142610"/>
    </source>
</evidence>
<protein>
    <recommendedName>
        <fullName evidence="5">Release factor glutamine methyltransferase</fullName>
        <shortName evidence="5">RF MTase</shortName>
        <ecNumber evidence="5">2.1.1.297</ecNumber>
    </recommendedName>
    <alternativeName>
        <fullName evidence="5">N5-glutamine methyltransferase PrmC</fullName>
    </alternativeName>
    <alternativeName>
        <fullName evidence="5">Protein-(glutamine-N5) MTase PrmC</fullName>
    </alternativeName>
    <alternativeName>
        <fullName evidence="5">Protein-glutamine N-methyltransferase PrmC</fullName>
    </alternativeName>
</protein>
<evidence type="ECO:0000259" key="7">
    <source>
        <dbReference type="Pfam" id="PF17827"/>
    </source>
</evidence>
<name>A0A9X2L8V9_9PROT</name>
<dbReference type="Gene3D" id="1.10.8.10">
    <property type="entry name" value="DNA helicase RuvA subunit, C-terminal domain"/>
    <property type="match status" value="1"/>
</dbReference>
<proteinExistence type="inferred from homology"/>
<evidence type="ECO:0000256" key="4">
    <source>
        <dbReference type="ARBA" id="ARBA00048391"/>
    </source>
</evidence>
<feature type="binding site" evidence="5">
    <location>
        <position position="171"/>
    </location>
    <ligand>
        <name>S-adenosyl-L-methionine</name>
        <dbReference type="ChEBI" id="CHEBI:59789"/>
    </ligand>
</feature>
<evidence type="ECO:0000313" key="8">
    <source>
        <dbReference type="EMBL" id="MCQ8185126.1"/>
    </source>
</evidence>
<keyword evidence="9" id="KW-1185">Reference proteome</keyword>
<feature type="binding site" evidence="5">
    <location>
        <position position="142"/>
    </location>
    <ligand>
        <name>S-adenosyl-L-methionine</name>
        <dbReference type="ChEBI" id="CHEBI:59789"/>
    </ligand>
</feature>
<dbReference type="NCBIfam" id="TIGR03534">
    <property type="entry name" value="RF_mod_PrmC"/>
    <property type="match status" value="1"/>
</dbReference>
<dbReference type="Proteomes" id="UP001142610">
    <property type="component" value="Unassembled WGS sequence"/>
</dbReference>
<keyword evidence="2 5" id="KW-0808">Transferase</keyword>
<dbReference type="GO" id="GO:0032259">
    <property type="term" value="P:methylation"/>
    <property type="evidence" value="ECO:0007669"/>
    <property type="project" value="UniProtKB-KW"/>
</dbReference>
<feature type="domain" description="Methyltransferase small" evidence="6">
    <location>
        <begin position="100"/>
        <end position="202"/>
    </location>
</feature>
<dbReference type="PANTHER" id="PTHR18895:SF74">
    <property type="entry name" value="MTRF1L RELEASE FACTOR GLUTAMINE METHYLTRANSFERASE"/>
    <property type="match status" value="1"/>
</dbReference>
<gene>
    <name evidence="5 8" type="primary">prmC</name>
    <name evidence="8" type="ORF">NOG11_06945</name>
</gene>